<dbReference type="RefSeq" id="WP_190302602.1">
    <property type="nucleotide sequence ID" value="NZ_JACOIJ010000027.1"/>
</dbReference>
<sequence>MGNIICAINMTIDGNFDHIQSLPDEHVHAYYANLLKKGTTILYGRKTYELMLYWKDVLKNKNSDFESYAFAKTIHAIRKIIFSNTLQSTNWSTAQLADSTLIETIKNLKEEKDALVYIGSRSLMLQLLALKLIDEIQLCIHPMVSPTGRLLFEGLENQIVFKQKLIKTLPGGHIVLSLLPIY</sequence>
<evidence type="ECO:0000259" key="1">
    <source>
        <dbReference type="Pfam" id="PF01872"/>
    </source>
</evidence>
<name>A0ABR7YGH8_9SPHI</name>
<keyword evidence="3" id="KW-1185">Reference proteome</keyword>
<feature type="domain" description="Bacterial bifunctional deaminase-reductase C-terminal" evidence="1">
    <location>
        <begin position="4"/>
        <end position="170"/>
    </location>
</feature>
<dbReference type="EMBL" id="JACOIJ010000027">
    <property type="protein sequence ID" value="MBD1430420.1"/>
    <property type="molecule type" value="Genomic_DNA"/>
</dbReference>
<reference evidence="2 3" key="1">
    <citation type="submission" date="2020-08" db="EMBL/GenBank/DDBJ databases">
        <title>Sphingobacterium sp. DN04309 isolated from aquaculture water.</title>
        <authorList>
            <person name="Zhang M."/>
        </authorList>
    </citation>
    <scope>NUCLEOTIDE SEQUENCE [LARGE SCALE GENOMIC DNA]</scope>
    <source>
        <strain evidence="2 3">DN04309</strain>
    </source>
</reference>
<protein>
    <submittedName>
        <fullName evidence="2">Dihydrofolate reductase family protein</fullName>
    </submittedName>
</protein>
<dbReference type="InterPro" id="IPR024072">
    <property type="entry name" value="DHFR-like_dom_sf"/>
</dbReference>
<dbReference type="InterPro" id="IPR002734">
    <property type="entry name" value="RibDG_C"/>
</dbReference>
<dbReference type="SUPFAM" id="SSF53597">
    <property type="entry name" value="Dihydrofolate reductase-like"/>
    <property type="match status" value="1"/>
</dbReference>
<comment type="caution">
    <text evidence="2">The sequence shown here is derived from an EMBL/GenBank/DDBJ whole genome shotgun (WGS) entry which is preliminary data.</text>
</comment>
<gene>
    <name evidence="2" type="ORF">H8B04_12750</name>
</gene>
<dbReference type="Gene3D" id="3.40.430.10">
    <property type="entry name" value="Dihydrofolate Reductase, subunit A"/>
    <property type="match status" value="1"/>
</dbReference>
<organism evidence="2 3">
    <name type="scientific">Sphingobacterium litopenaei</name>
    <dbReference type="NCBI Taxonomy" id="2763500"/>
    <lineage>
        <taxon>Bacteria</taxon>
        <taxon>Pseudomonadati</taxon>
        <taxon>Bacteroidota</taxon>
        <taxon>Sphingobacteriia</taxon>
        <taxon>Sphingobacteriales</taxon>
        <taxon>Sphingobacteriaceae</taxon>
        <taxon>Sphingobacterium</taxon>
    </lineage>
</organism>
<dbReference type="Pfam" id="PF01872">
    <property type="entry name" value="RibD_C"/>
    <property type="match status" value="1"/>
</dbReference>
<dbReference type="Proteomes" id="UP000651271">
    <property type="component" value="Unassembled WGS sequence"/>
</dbReference>
<accession>A0ABR7YGH8</accession>
<evidence type="ECO:0000313" key="2">
    <source>
        <dbReference type="EMBL" id="MBD1430420.1"/>
    </source>
</evidence>
<evidence type="ECO:0000313" key="3">
    <source>
        <dbReference type="Proteomes" id="UP000651271"/>
    </source>
</evidence>
<proteinExistence type="predicted"/>